<dbReference type="GO" id="GO:0031419">
    <property type="term" value="F:cobalamin binding"/>
    <property type="evidence" value="ECO:0007669"/>
    <property type="project" value="InterPro"/>
</dbReference>
<keyword evidence="3" id="KW-0808">Transferase</keyword>
<dbReference type="Gene3D" id="3.40.50.280">
    <property type="entry name" value="Cobalamin-binding domain"/>
    <property type="match status" value="1"/>
</dbReference>
<evidence type="ECO:0000313" key="11">
    <source>
        <dbReference type="EMBL" id="MBC8544812.1"/>
    </source>
</evidence>
<dbReference type="SFLD" id="SFLDS00029">
    <property type="entry name" value="Radical_SAM"/>
    <property type="match status" value="1"/>
</dbReference>
<dbReference type="PANTHER" id="PTHR43409:SF7">
    <property type="entry name" value="BLL1977 PROTEIN"/>
    <property type="match status" value="1"/>
</dbReference>
<keyword evidence="6" id="KW-0408">Iron</keyword>
<evidence type="ECO:0000256" key="2">
    <source>
        <dbReference type="ARBA" id="ARBA00022603"/>
    </source>
</evidence>
<keyword evidence="5" id="KW-0479">Metal-binding</keyword>
<evidence type="ECO:0000259" key="9">
    <source>
        <dbReference type="PROSITE" id="PS51332"/>
    </source>
</evidence>
<dbReference type="AlphaFoldDB" id="A0A926DVW3"/>
<gene>
    <name evidence="11" type="ORF">H8730_14785</name>
</gene>
<keyword evidence="8" id="KW-0175">Coiled coil</keyword>
<evidence type="ECO:0000256" key="3">
    <source>
        <dbReference type="ARBA" id="ARBA00022679"/>
    </source>
</evidence>
<proteinExistence type="predicted"/>
<feature type="domain" description="Radical SAM core" evidence="10">
    <location>
        <begin position="175"/>
        <end position="408"/>
    </location>
</feature>
<evidence type="ECO:0000256" key="4">
    <source>
        <dbReference type="ARBA" id="ARBA00022691"/>
    </source>
</evidence>
<keyword evidence="12" id="KW-1185">Reference proteome</keyword>
<accession>A0A926DVW3</accession>
<dbReference type="EMBL" id="JACRSQ010000032">
    <property type="protein sequence ID" value="MBC8544812.1"/>
    <property type="molecule type" value="Genomic_DNA"/>
</dbReference>
<evidence type="ECO:0000256" key="7">
    <source>
        <dbReference type="ARBA" id="ARBA00023014"/>
    </source>
</evidence>
<evidence type="ECO:0000256" key="1">
    <source>
        <dbReference type="ARBA" id="ARBA00001966"/>
    </source>
</evidence>
<dbReference type="GO" id="GO:0046872">
    <property type="term" value="F:metal ion binding"/>
    <property type="evidence" value="ECO:0007669"/>
    <property type="project" value="UniProtKB-KW"/>
</dbReference>
<dbReference type="SMART" id="SM00729">
    <property type="entry name" value="Elp3"/>
    <property type="match status" value="1"/>
</dbReference>
<organism evidence="11 12">
    <name type="scientific">Bianquea renquensis</name>
    <dbReference type="NCBI Taxonomy" id="2763661"/>
    <lineage>
        <taxon>Bacteria</taxon>
        <taxon>Bacillati</taxon>
        <taxon>Bacillota</taxon>
        <taxon>Clostridia</taxon>
        <taxon>Eubacteriales</taxon>
        <taxon>Bianqueaceae</taxon>
        <taxon>Bianquea</taxon>
    </lineage>
</organism>
<evidence type="ECO:0000313" key="12">
    <source>
        <dbReference type="Proteomes" id="UP000657006"/>
    </source>
</evidence>
<reference evidence="11" key="1">
    <citation type="submission" date="2020-08" db="EMBL/GenBank/DDBJ databases">
        <title>Genome public.</title>
        <authorList>
            <person name="Liu C."/>
            <person name="Sun Q."/>
        </authorList>
    </citation>
    <scope>NUCLEOTIDE SEQUENCE</scope>
    <source>
        <strain evidence="11">NSJ-32</strain>
    </source>
</reference>
<dbReference type="SFLD" id="SFLDG01082">
    <property type="entry name" value="B12-binding_domain_containing"/>
    <property type="match status" value="1"/>
</dbReference>
<dbReference type="InterPro" id="IPR051198">
    <property type="entry name" value="BchE-like"/>
</dbReference>
<dbReference type="InterPro" id="IPR034466">
    <property type="entry name" value="Methyltransferase_Class_B"/>
</dbReference>
<name>A0A926DVW3_9FIRM</name>
<dbReference type="PROSITE" id="PS51918">
    <property type="entry name" value="RADICAL_SAM"/>
    <property type="match status" value="1"/>
</dbReference>
<dbReference type="InterPro" id="IPR006638">
    <property type="entry name" value="Elp3/MiaA/NifB-like_rSAM"/>
</dbReference>
<evidence type="ECO:0000256" key="6">
    <source>
        <dbReference type="ARBA" id="ARBA00023004"/>
    </source>
</evidence>
<protein>
    <submittedName>
        <fullName evidence="11">Cobalamin B12-binding domain-containing protein</fullName>
    </submittedName>
</protein>
<evidence type="ECO:0000256" key="8">
    <source>
        <dbReference type="SAM" id="Coils"/>
    </source>
</evidence>
<dbReference type="InterPro" id="IPR023404">
    <property type="entry name" value="rSAM_horseshoe"/>
</dbReference>
<dbReference type="RefSeq" id="WP_177714093.1">
    <property type="nucleotide sequence ID" value="NZ_JACRSQ010000032.1"/>
</dbReference>
<sequence length="541" mass="61786">MIDIKILLIVLYSDGMWTGLEEIGISSICSFLRQSGEDVRLIGTKVEKLDYNELLLFQPDFIGFVIYETSKNVVFHVAEKIKELLPACYLVAGGIYPTCVKEKLLEECPWFDYVITGEGEESFGLLLKAAGDPCAMDQVPGLIYRGHDGIHAHPQPGLLEDLNALPFPARDLLVDNQLKVAQISGSRGCTGRCDFCSSQLFRKKWIGRTPQNIGEEIETVHHRYGVHIFNFIDCSFEDPGVNYERVLAIADEIIRRGLVISFMANFRPSFYKKADDSLMSRLKEAGLLCGFIGIEAGNDEDLRQYNKRTTVVDNVKTFQLFARHDINVQPGFINFNPFSTMQTVEANYHFLDRYDFLNNMGLIANRYRMYPGTRLSVRVEKEGLLDAQESNMEIAYHFQDQRVEHLCRYIERLLTPHYSLFPLLSAIENYASMYRLVTAHYTNVYRKRLCMDAVDAVALYRAQSDTLLKKINGWISRWYGALIELAKDGWQESAADTITEKLLDKARLEDAVQNLNRMRNHLNKALISGHPELSIYVVSSF</sequence>
<feature type="domain" description="B12-binding" evidence="9">
    <location>
        <begin position="3"/>
        <end position="137"/>
    </location>
</feature>
<dbReference type="SUPFAM" id="SSF102114">
    <property type="entry name" value="Radical SAM enzymes"/>
    <property type="match status" value="1"/>
</dbReference>
<dbReference type="InterPro" id="IPR006158">
    <property type="entry name" value="Cobalamin-bd"/>
</dbReference>
<dbReference type="InterPro" id="IPR058240">
    <property type="entry name" value="rSAM_sf"/>
</dbReference>
<comment type="cofactor">
    <cofactor evidence="1">
        <name>[4Fe-4S] cluster</name>
        <dbReference type="ChEBI" id="CHEBI:49883"/>
    </cofactor>
</comment>
<comment type="caution">
    <text evidence="11">The sequence shown here is derived from an EMBL/GenBank/DDBJ whole genome shotgun (WGS) entry which is preliminary data.</text>
</comment>
<keyword evidence="2" id="KW-0489">Methyltransferase</keyword>
<dbReference type="Gene3D" id="3.80.30.20">
    <property type="entry name" value="tm_1862 like domain"/>
    <property type="match status" value="1"/>
</dbReference>
<dbReference type="GO" id="GO:0051539">
    <property type="term" value="F:4 iron, 4 sulfur cluster binding"/>
    <property type="evidence" value="ECO:0007669"/>
    <property type="project" value="UniProtKB-KW"/>
</dbReference>
<dbReference type="Proteomes" id="UP000657006">
    <property type="component" value="Unassembled WGS sequence"/>
</dbReference>
<dbReference type="PANTHER" id="PTHR43409">
    <property type="entry name" value="ANAEROBIC MAGNESIUM-PROTOPORPHYRIN IX MONOMETHYL ESTER CYCLASE-RELATED"/>
    <property type="match status" value="1"/>
</dbReference>
<evidence type="ECO:0000256" key="5">
    <source>
        <dbReference type="ARBA" id="ARBA00022723"/>
    </source>
</evidence>
<keyword evidence="7" id="KW-0411">Iron-sulfur</keyword>
<evidence type="ECO:0000259" key="10">
    <source>
        <dbReference type="PROSITE" id="PS51918"/>
    </source>
</evidence>
<dbReference type="GO" id="GO:0003824">
    <property type="term" value="F:catalytic activity"/>
    <property type="evidence" value="ECO:0007669"/>
    <property type="project" value="InterPro"/>
</dbReference>
<dbReference type="CDD" id="cd01335">
    <property type="entry name" value="Radical_SAM"/>
    <property type="match status" value="1"/>
</dbReference>
<dbReference type="Pfam" id="PF02310">
    <property type="entry name" value="B12-binding"/>
    <property type="match status" value="1"/>
</dbReference>
<dbReference type="PROSITE" id="PS51332">
    <property type="entry name" value="B12_BINDING"/>
    <property type="match status" value="1"/>
</dbReference>
<keyword evidence="4" id="KW-0949">S-adenosyl-L-methionine</keyword>
<feature type="coiled-coil region" evidence="8">
    <location>
        <begin position="498"/>
        <end position="525"/>
    </location>
</feature>
<dbReference type="SFLD" id="SFLDG01123">
    <property type="entry name" value="methyltransferase_(Class_B)"/>
    <property type="match status" value="1"/>
</dbReference>
<dbReference type="Pfam" id="PF04055">
    <property type="entry name" value="Radical_SAM"/>
    <property type="match status" value="1"/>
</dbReference>
<dbReference type="InterPro" id="IPR007197">
    <property type="entry name" value="rSAM"/>
</dbReference>
<dbReference type="CDD" id="cd02068">
    <property type="entry name" value="radical_SAM_B12_BD"/>
    <property type="match status" value="1"/>
</dbReference>